<keyword evidence="2" id="KW-1185">Reference proteome</keyword>
<dbReference type="Proteomes" id="UP000240987">
    <property type="component" value="Unassembled WGS sequence"/>
</dbReference>
<accession>A0A2T3JHA8</accession>
<dbReference type="OrthoDB" id="5769209at2"/>
<organism evidence="1 2">
    <name type="scientific">Photobacterium frigidiphilum</name>
    <dbReference type="NCBI Taxonomy" id="264736"/>
    <lineage>
        <taxon>Bacteria</taxon>
        <taxon>Pseudomonadati</taxon>
        <taxon>Pseudomonadota</taxon>
        <taxon>Gammaproteobacteria</taxon>
        <taxon>Vibrionales</taxon>
        <taxon>Vibrionaceae</taxon>
        <taxon>Photobacterium</taxon>
    </lineage>
</organism>
<dbReference type="EMBL" id="PYMJ01000010">
    <property type="protein sequence ID" value="PSU48332.1"/>
    <property type="molecule type" value="Genomic_DNA"/>
</dbReference>
<name>A0A2T3JHA8_9GAMM</name>
<dbReference type="RefSeq" id="WP_107242937.1">
    <property type="nucleotide sequence ID" value="NZ_PYMJ01000010.1"/>
</dbReference>
<evidence type="ECO:0000313" key="1">
    <source>
        <dbReference type="EMBL" id="PSU48332.1"/>
    </source>
</evidence>
<comment type="caution">
    <text evidence="1">The sequence shown here is derived from an EMBL/GenBank/DDBJ whole genome shotgun (WGS) entry which is preliminary data.</text>
</comment>
<protein>
    <submittedName>
        <fullName evidence="1">Uncharacterized protein</fullName>
    </submittedName>
</protein>
<evidence type="ECO:0000313" key="2">
    <source>
        <dbReference type="Proteomes" id="UP000240987"/>
    </source>
</evidence>
<reference evidence="1 2" key="1">
    <citation type="submission" date="2018-01" db="EMBL/GenBank/DDBJ databases">
        <title>Whole genome sequencing of Histamine producing bacteria.</title>
        <authorList>
            <person name="Butler K."/>
        </authorList>
    </citation>
    <scope>NUCLEOTIDE SEQUENCE [LARGE SCALE GENOMIC DNA]</scope>
    <source>
        <strain evidence="1 2">JCM 12947</strain>
    </source>
</reference>
<gene>
    <name evidence="1" type="ORF">C9J12_12000</name>
</gene>
<sequence length="80" mass="9268">MLRQFWSENIKPYSLTRCRLFCCQNNLTTSSFYAKQQQLNVLGEQRDSSFVHAQIAKRTMQYHVATPPIANMALSIGNNR</sequence>
<proteinExistence type="predicted"/>
<dbReference type="AlphaFoldDB" id="A0A2T3JHA8"/>